<proteinExistence type="predicted"/>
<evidence type="ECO:0000313" key="2">
    <source>
        <dbReference type="Proteomes" id="UP000186058"/>
    </source>
</evidence>
<comment type="caution">
    <text evidence="1">The sequence shown here is derived from an EMBL/GenBank/DDBJ whole genome shotgun (WGS) entry which is preliminary data.</text>
</comment>
<protein>
    <submittedName>
        <fullName evidence="1">Uncharacterized protein</fullName>
    </submittedName>
</protein>
<dbReference type="Proteomes" id="UP000186058">
    <property type="component" value="Unassembled WGS sequence"/>
</dbReference>
<sequence length="101" mass="12295">MQLRCDWYAPDTFHLAFYQPLMRIYNLLLNIHSVQKELLRLLKMNICDFVIKAIYNDSYIYVLINKRFIPNYKTIENLMHDLLIFGYDKEVIAQHRLLLKK</sequence>
<gene>
    <name evidence="1" type="ORF">A3844_20835</name>
</gene>
<evidence type="ECO:0000313" key="1">
    <source>
        <dbReference type="EMBL" id="OKP84016.1"/>
    </source>
</evidence>
<name>A0ABX3EM18_9BACL</name>
<organism evidence="1 2">
    <name type="scientific">Paenibacillus helianthi</name>
    <dbReference type="NCBI Taxonomy" id="1349432"/>
    <lineage>
        <taxon>Bacteria</taxon>
        <taxon>Bacillati</taxon>
        <taxon>Bacillota</taxon>
        <taxon>Bacilli</taxon>
        <taxon>Bacillales</taxon>
        <taxon>Paenibacillaceae</taxon>
        <taxon>Paenibacillus</taxon>
    </lineage>
</organism>
<accession>A0ABX3EM18</accession>
<reference evidence="1 2" key="1">
    <citation type="submission" date="2016-03" db="EMBL/GenBank/DDBJ databases">
        <authorList>
            <person name="Sant'Anna F.H."/>
            <person name="Ambrosini A."/>
            <person name="Souza R."/>
            <person name="Bach E."/>
            <person name="Fernandes G."/>
            <person name="Balsanelli E."/>
            <person name="Baura V.A."/>
            <person name="Souza E.M."/>
            <person name="Passaglia L."/>
        </authorList>
    </citation>
    <scope>NUCLEOTIDE SEQUENCE [LARGE SCALE GENOMIC DNA]</scope>
    <source>
        <strain evidence="1 2">P26E</strain>
    </source>
</reference>
<keyword evidence="2" id="KW-1185">Reference proteome</keyword>
<dbReference type="EMBL" id="LVWI01000056">
    <property type="protein sequence ID" value="OKP84016.1"/>
    <property type="molecule type" value="Genomic_DNA"/>
</dbReference>